<protein>
    <submittedName>
        <fullName evidence="1">Uncharacterized protein</fullName>
    </submittedName>
</protein>
<dbReference type="RefSeq" id="WP_137246051.1">
    <property type="nucleotide sequence ID" value="NZ_SZQA01000003.1"/>
</dbReference>
<name>A0A4U3MR21_9ACTN</name>
<proteinExistence type="predicted"/>
<evidence type="ECO:0000313" key="1">
    <source>
        <dbReference type="EMBL" id="TKK90586.1"/>
    </source>
</evidence>
<dbReference type="Proteomes" id="UP000308705">
    <property type="component" value="Unassembled WGS sequence"/>
</dbReference>
<evidence type="ECO:0000313" key="2">
    <source>
        <dbReference type="Proteomes" id="UP000308705"/>
    </source>
</evidence>
<organism evidence="1 2">
    <name type="scientific">Herbidospora galbida</name>
    <dbReference type="NCBI Taxonomy" id="2575442"/>
    <lineage>
        <taxon>Bacteria</taxon>
        <taxon>Bacillati</taxon>
        <taxon>Actinomycetota</taxon>
        <taxon>Actinomycetes</taxon>
        <taxon>Streptosporangiales</taxon>
        <taxon>Streptosporangiaceae</taxon>
        <taxon>Herbidospora</taxon>
    </lineage>
</organism>
<dbReference type="OrthoDB" id="3540573at2"/>
<comment type="caution">
    <text evidence="1">The sequence shown here is derived from an EMBL/GenBank/DDBJ whole genome shotgun (WGS) entry which is preliminary data.</text>
</comment>
<dbReference type="EMBL" id="SZQA01000003">
    <property type="protein sequence ID" value="TKK90586.1"/>
    <property type="molecule type" value="Genomic_DNA"/>
</dbReference>
<gene>
    <name evidence="1" type="ORF">FDA94_06235</name>
</gene>
<keyword evidence="2" id="KW-1185">Reference proteome</keyword>
<accession>A0A4U3MR21</accession>
<sequence>MSRLRLKEVHPRLTATIVDLLEGDPLAGTVEDLPYFGVCACTQACRNLLTSPPGSASPRSLPLLLAGTEVIGLSLDPTGTAITDIEVLDPAFYG</sequence>
<reference evidence="1 2" key="1">
    <citation type="submission" date="2019-04" db="EMBL/GenBank/DDBJ databases">
        <title>Herbidospora sp. NEAU-GS14.nov., a novel actinomycete isolated from soil.</title>
        <authorList>
            <person name="Han L."/>
        </authorList>
    </citation>
    <scope>NUCLEOTIDE SEQUENCE [LARGE SCALE GENOMIC DNA]</scope>
    <source>
        <strain evidence="1 2">NEAU-GS14</strain>
    </source>
</reference>
<dbReference type="AlphaFoldDB" id="A0A4U3MR21"/>